<organism evidence="1 2">
    <name type="scientific">Kitasatospora kazusensis</name>
    <dbReference type="NCBI Taxonomy" id="407974"/>
    <lineage>
        <taxon>Bacteria</taxon>
        <taxon>Bacillati</taxon>
        <taxon>Actinomycetota</taxon>
        <taxon>Actinomycetes</taxon>
        <taxon>Kitasatosporales</taxon>
        <taxon>Streptomycetaceae</taxon>
        <taxon>Kitasatospora</taxon>
    </lineage>
</organism>
<accession>A0ABN2ZRB3</accession>
<name>A0ABN2ZRB3_9ACTN</name>
<reference evidence="1 2" key="1">
    <citation type="journal article" date="2019" name="Int. J. Syst. Evol. Microbiol.">
        <title>The Global Catalogue of Microorganisms (GCM) 10K type strain sequencing project: providing services to taxonomists for standard genome sequencing and annotation.</title>
        <authorList>
            <consortium name="The Broad Institute Genomics Platform"/>
            <consortium name="The Broad Institute Genome Sequencing Center for Infectious Disease"/>
            <person name="Wu L."/>
            <person name="Ma J."/>
        </authorList>
    </citation>
    <scope>NUCLEOTIDE SEQUENCE [LARGE SCALE GENOMIC DNA]</scope>
    <source>
        <strain evidence="1 2">JCM 14560</strain>
    </source>
</reference>
<evidence type="ECO:0000313" key="1">
    <source>
        <dbReference type="EMBL" id="GAA2146222.1"/>
    </source>
</evidence>
<proteinExistence type="predicted"/>
<comment type="caution">
    <text evidence="1">The sequence shown here is derived from an EMBL/GenBank/DDBJ whole genome shotgun (WGS) entry which is preliminary data.</text>
</comment>
<gene>
    <name evidence="1" type="ORF">GCM10009760_35730</name>
</gene>
<evidence type="ECO:0000313" key="2">
    <source>
        <dbReference type="Proteomes" id="UP001422759"/>
    </source>
</evidence>
<sequence>MVYLDFWGSQWKKDTNGIQAYMAAMFSGLGTAHDTWSITTSQYPDANNSAPAFNGAVLGGSWSDSGRAAPAAASQRAIAAEANAAAAHFGVSGDPDAQIVVLSPHGTSPDGWPNSGFCAWHDYTGSVSYTNMPYQLDAPKGSRCPNSALGGKLDAFSIVEGHEYAESITDPQPESGWAAANGQEIGDLCESNFQKVVLPTGTFAMQPLWSNRDNACVITPRAAG</sequence>
<dbReference type="Proteomes" id="UP001422759">
    <property type="component" value="Unassembled WGS sequence"/>
</dbReference>
<dbReference type="EMBL" id="BAAANT010000019">
    <property type="protein sequence ID" value="GAA2146222.1"/>
    <property type="molecule type" value="Genomic_DNA"/>
</dbReference>
<protein>
    <submittedName>
        <fullName evidence="1">Uncharacterized protein</fullName>
    </submittedName>
</protein>
<keyword evidence="2" id="KW-1185">Reference proteome</keyword>